<feature type="transmembrane region" description="Helical" evidence="1">
    <location>
        <begin position="152"/>
        <end position="175"/>
    </location>
</feature>
<dbReference type="GO" id="GO:0016020">
    <property type="term" value="C:membrane"/>
    <property type="evidence" value="ECO:0007669"/>
    <property type="project" value="InterPro"/>
</dbReference>
<dbReference type="Gene3D" id="3.30.70.270">
    <property type="match status" value="1"/>
</dbReference>
<dbReference type="Pfam" id="PF00672">
    <property type="entry name" value="HAMP"/>
    <property type="match status" value="1"/>
</dbReference>
<name>A0A1J4QG49_9GAMM</name>
<keyword evidence="1" id="KW-1133">Transmembrane helix</keyword>
<dbReference type="PANTHER" id="PTHR33121:SF79">
    <property type="entry name" value="CYCLIC DI-GMP PHOSPHODIESTERASE PDED-RELATED"/>
    <property type="match status" value="1"/>
</dbReference>
<evidence type="ECO:0000313" key="5">
    <source>
        <dbReference type="EMBL" id="OIN12472.1"/>
    </source>
</evidence>
<feature type="domain" description="EAL" evidence="2">
    <location>
        <begin position="403"/>
        <end position="636"/>
    </location>
</feature>
<dbReference type="Gene3D" id="3.20.20.450">
    <property type="entry name" value="EAL domain"/>
    <property type="match status" value="1"/>
</dbReference>
<dbReference type="PROSITE" id="PS50885">
    <property type="entry name" value="HAMP"/>
    <property type="match status" value="1"/>
</dbReference>
<evidence type="ECO:0000256" key="1">
    <source>
        <dbReference type="SAM" id="Phobius"/>
    </source>
</evidence>
<keyword evidence="1" id="KW-0812">Transmembrane</keyword>
<accession>A0A1J4QG49</accession>
<dbReference type="CDD" id="cd06225">
    <property type="entry name" value="HAMP"/>
    <property type="match status" value="1"/>
</dbReference>
<dbReference type="InterPro" id="IPR043128">
    <property type="entry name" value="Rev_trsase/Diguanyl_cyclase"/>
</dbReference>
<dbReference type="PROSITE" id="PS50883">
    <property type="entry name" value="EAL"/>
    <property type="match status" value="1"/>
</dbReference>
<evidence type="ECO:0000313" key="6">
    <source>
        <dbReference type="Proteomes" id="UP000243073"/>
    </source>
</evidence>
<dbReference type="InterPro" id="IPR032244">
    <property type="entry name" value="LapD_MoxY_N"/>
</dbReference>
<evidence type="ECO:0000259" key="3">
    <source>
        <dbReference type="PROSITE" id="PS50885"/>
    </source>
</evidence>
<proteinExistence type="predicted"/>
<dbReference type="InterPro" id="IPR003660">
    <property type="entry name" value="HAMP_dom"/>
</dbReference>
<dbReference type="InterPro" id="IPR050706">
    <property type="entry name" value="Cyclic-di-GMP_PDE-like"/>
</dbReference>
<dbReference type="Gene3D" id="6.20.270.20">
    <property type="entry name" value="LapD/MoxY periplasmic domain"/>
    <property type="match status" value="1"/>
</dbReference>
<dbReference type="RefSeq" id="WP_071471879.1">
    <property type="nucleotide sequence ID" value="NZ_MDKE01000010.1"/>
</dbReference>
<dbReference type="InterPro" id="IPR001633">
    <property type="entry name" value="EAL_dom"/>
</dbReference>
<dbReference type="STRING" id="1414654.BFR47_11670"/>
<dbReference type="GO" id="GO:0071111">
    <property type="term" value="F:cyclic-guanylate-specific phosphodiesterase activity"/>
    <property type="evidence" value="ECO:0007669"/>
    <property type="project" value="InterPro"/>
</dbReference>
<dbReference type="Pfam" id="PF16448">
    <property type="entry name" value="LapD_MoxY_N"/>
    <property type="match status" value="1"/>
</dbReference>
<dbReference type="PROSITE" id="PS50887">
    <property type="entry name" value="GGDEF"/>
    <property type="match status" value="1"/>
</dbReference>
<dbReference type="InterPro" id="IPR029787">
    <property type="entry name" value="Nucleotide_cyclase"/>
</dbReference>
<reference evidence="5 6" key="1">
    <citation type="submission" date="2016-07" db="EMBL/GenBank/DDBJ databases">
        <title>Draft Genome Sequence of Oceanisphaera psychrotolerans, isolated from coastal sediment samples.</title>
        <authorList>
            <person name="Zhuo S."/>
            <person name="Ruan Z."/>
        </authorList>
    </citation>
    <scope>NUCLEOTIDE SEQUENCE [LARGE SCALE GENOMIC DNA]</scope>
    <source>
        <strain evidence="5 6">LAM-WHM-ZC</strain>
    </source>
</reference>
<dbReference type="GO" id="GO:0007165">
    <property type="term" value="P:signal transduction"/>
    <property type="evidence" value="ECO:0007669"/>
    <property type="project" value="InterPro"/>
</dbReference>
<dbReference type="InterPro" id="IPR042461">
    <property type="entry name" value="LapD_MoxY_peri_C"/>
</dbReference>
<sequence>MTLYRQLLVTMLLLFAMLFITAYSVQFSSTRSYLAQQQQTTVINTATALGLALTPYLETSDSLGAESVINAIFDGGFYRKIQLNLLAADQEIIREHLAPPQEVPAWFINLGLFEGGRHEAVLTSGWLQLGQLYVEGHPGQAYYELWQGMSKLATWFVICFLLVWGLLVLALRYLLKPLHDIEIQAREIELHHFGKTIPLPSTRELREVVFAINNMAGKLEVQFKEQADEAERLRHKAFLDETSGLGNRAYFVSQSQSWISEGSGGAAILIAVNMLEQLYQDEGFEARDQMVKAIAVNLRQLCRRFGDYALARISAHEYAMLVSESDLERLSLLGEEINRQIADLVIDPVNGQDISVVGVAVVQPGDDISQLLTRADNALNKARMSEAGAVVVECYQAQYQMGRLAWKQLVEEALAEDSFELSTQAVLDFSGQPYHEELYIGIRKDGIIYSAGNFLPVAEQFKLGERLDLHIVARALILLREQPELRLAVNLTQHSCHQAVFWNELSRLLERYPNVRSRLFLELPESAFAFGKSLLIAPLASLKVAWGIDHFGRHFDLLTHLGKLRPHYVKLDHGYTSQVLQPDYDDAFLAAVCRAAHNMGALTIATRVETDTQVERLKTLYIDAYQGFVSPPRQLD</sequence>
<dbReference type="PANTHER" id="PTHR33121">
    <property type="entry name" value="CYCLIC DI-GMP PHOSPHODIESTERASE PDEF"/>
    <property type="match status" value="1"/>
</dbReference>
<dbReference type="Pfam" id="PF00563">
    <property type="entry name" value="EAL"/>
    <property type="match status" value="1"/>
</dbReference>
<comment type="caution">
    <text evidence="5">The sequence shown here is derived from an EMBL/GenBank/DDBJ whole genome shotgun (WGS) entry which is preliminary data.</text>
</comment>
<dbReference type="SMART" id="SM00267">
    <property type="entry name" value="GGDEF"/>
    <property type="match status" value="1"/>
</dbReference>
<dbReference type="EMBL" id="MDKE01000010">
    <property type="protein sequence ID" value="OIN12472.1"/>
    <property type="molecule type" value="Genomic_DNA"/>
</dbReference>
<dbReference type="AlphaFoldDB" id="A0A1J4QG49"/>
<dbReference type="SUPFAM" id="SSF141868">
    <property type="entry name" value="EAL domain-like"/>
    <property type="match status" value="1"/>
</dbReference>
<dbReference type="SMART" id="SM00052">
    <property type="entry name" value="EAL"/>
    <property type="match status" value="1"/>
</dbReference>
<dbReference type="InterPro" id="IPR035919">
    <property type="entry name" value="EAL_sf"/>
</dbReference>
<keyword evidence="1" id="KW-0472">Membrane</keyword>
<dbReference type="InterPro" id="IPR000160">
    <property type="entry name" value="GGDEF_dom"/>
</dbReference>
<dbReference type="OrthoDB" id="5894408at2"/>
<dbReference type="Pfam" id="PF00990">
    <property type="entry name" value="GGDEF"/>
    <property type="match status" value="1"/>
</dbReference>
<evidence type="ECO:0000259" key="4">
    <source>
        <dbReference type="PROSITE" id="PS50887"/>
    </source>
</evidence>
<dbReference type="CDD" id="cd01948">
    <property type="entry name" value="EAL"/>
    <property type="match status" value="1"/>
</dbReference>
<dbReference type="Proteomes" id="UP000243073">
    <property type="component" value="Unassembled WGS sequence"/>
</dbReference>
<organism evidence="5 6">
    <name type="scientific">Oceanisphaera psychrotolerans</name>
    <dbReference type="NCBI Taxonomy" id="1414654"/>
    <lineage>
        <taxon>Bacteria</taxon>
        <taxon>Pseudomonadati</taxon>
        <taxon>Pseudomonadota</taxon>
        <taxon>Gammaproteobacteria</taxon>
        <taxon>Aeromonadales</taxon>
        <taxon>Aeromonadaceae</taxon>
        <taxon>Oceanisphaera</taxon>
    </lineage>
</organism>
<keyword evidence="6" id="KW-1185">Reference proteome</keyword>
<dbReference type="Gene3D" id="3.30.110.200">
    <property type="match status" value="1"/>
</dbReference>
<evidence type="ECO:0000259" key="2">
    <source>
        <dbReference type="PROSITE" id="PS50883"/>
    </source>
</evidence>
<dbReference type="SUPFAM" id="SSF55073">
    <property type="entry name" value="Nucleotide cyclase"/>
    <property type="match status" value="1"/>
</dbReference>
<gene>
    <name evidence="5" type="ORF">BFR47_11670</name>
</gene>
<feature type="domain" description="HAMP" evidence="3">
    <location>
        <begin position="172"/>
        <end position="224"/>
    </location>
</feature>
<feature type="domain" description="GGDEF" evidence="4">
    <location>
        <begin position="263"/>
        <end position="397"/>
    </location>
</feature>
<dbReference type="Gene3D" id="6.10.340.10">
    <property type="match status" value="1"/>
</dbReference>
<protein>
    <submittedName>
        <fullName evidence="5">Diguanylate cyclase</fullName>
    </submittedName>
</protein>
<dbReference type="SMART" id="SM00304">
    <property type="entry name" value="HAMP"/>
    <property type="match status" value="1"/>
</dbReference>